<gene>
    <name evidence="1" type="ORF">AWB78_08325</name>
</gene>
<protein>
    <submittedName>
        <fullName evidence="1">Uncharacterized protein</fullName>
    </submittedName>
</protein>
<accession>A0A158EJE4</accession>
<evidence type="ECO:0000313" key="1">
    <source>
        <dbReference type="EMBL" id="SAL06934.1"/>
    </source>
</evidence>
<proteinExistence type="predicted"/>
<keyword evidence="2" id="KW-1185">Reference proteome</keyword>
<evidence type="ECO:0000313" key="2">
    <source>
        <dbReference type="Proteomes" id="UP000071859"/>
    </source>
</evidence>
<name>A0A158EJE4_9BURK</name>
<reference evidence="1" key="1">
    <citation type="submission" date="2016-01" db="EMBL/GenBank/DDBJ databases">
        <authorList>
            <person name="Peeters C."/>
        </authorList>
    </citation>
    <scope>NUCLEOTIDE SEQUENCE</scope>
    <source>
        <strain evidence="1">LMG 29321</strain>
    </source>
</reference>
<comment type="caution">
    <text evidence="1">The sequence shown here is derived from an EMBL/GenBank/DDBJ whole genome shotgun (WGS) entry which is preliminary data.</text>
</comment>
<organism evidence="1 2">
    <name type="scientific">Caballeronia calidae</name>
    <dbReference type="NCBI Taxonomy" id="1777139"/>
    <lineage>
        <taxon>Bacteria</taxon>
        <taxon>Pseudomonadati</taxon>
        <taxon>Pseudomonadota</taxon>
        <taxon>Betaproteobacteria</taxon>
        <taxon>Burkholderiales</taxon>
        <taxon>Burkholderiaceae</taxon>
        <taxon>Caballeronia</taxon>
    </lineage>
</organism>
<dbReference type="Proteomes" id="UP000071859">
    <property type="component" value="Unassembled WGS sequence"/>
</dbReference>
<dbReference type="EMBL" id="FCOX02000148">
    <property type="protein sequence ID" value="SAL06934.1"/>
    <property type="molecule type" value="Genomic_DNA"/>
</dbReference>
<sequence length="72" mass="8032">MIGLDGQHIVRAGVHDLAGDRTLTSHRVNGHDRAFRQQGINQLRYRGDFVALVGRADLPQHLPQTGTYAETR</sequence>
<dbReference type="AlphaFoldDB" id="A0A158EJE4"/>